<reference evidence="1 2" key="1">
    <citation type="submission" date="2017-07" db="EMBL/GenBank/DDBJ databases">
        <title>Isolation and whole genome analysis of endospore-forming bacteria from heroin.</title>
        <authorList>
            <person name="Kalinowski J."/>
            <person name="Ahrens B."/>
            <person name="Al-Dilaimi A."/>
            <person name="Winkler A."/>
            <person name="Wibberg D."/>
            <person name="Schleenbecker U."/>
            <person name="Ruckert C."/>
            <person name="Wolfel R."/>
            <person name="Grass G."/>
        </authorList>
    </citation>
    <scope>NUCLEOTIDE SEQUENCE [LARGE SCALE GENOMIC DNA]</scope>
    <source>
        <strain evidence="1 2">7537-G1</strain>
    </source>
</reference>
<dbReference type="OrthoDB" id="80936at2"/>
<protein>
    <submittedName>
        <fullName evidence="1">Uncharacterized protein</fullName>
    </submittedName>
</protein>
<dbReference type="Pfam" id="PF19645">
    <property type="entry name" value="DUF6148"/>
    <property type="match status" value="1"/>
</dbReference>
<name>A0A268ELA8_9BACL</name>
<dbReference type="InterPro" id="IPR046146">
    <property type="entry name" value="DUF6148"/>
</dbReference>
<dbReference type="AlphaFoldDB" id="A0A268ELA8"/>
<evidence type="ECO:0000313" key="2">
    <source>
        <dbReference type="Proteomes" id="UP000215596"/>
    </source>
</evidence>
<comment type="caution">
    <text evidence="1">The sequence shown here is derived from an EMBL/GenBank/DDBJ whole genome shotgun (WGS) entry which is preliminary data.</text>
</comment>
<accession>A0A268ELA8</accession>
<dbReference type="Proteomes" id="UP000215596">
    <property type="component" value="Unassembled WGS sequence"/>
</dbReference>
<organism evidence="1 2">
    <name type="scientific">Paenibacillus campinasensis</name>
    <dbReference type="NCBI Taxonomy" id="66347"/>
    <lineage>
        <taxon>Bacteria</taxon>
        <taxon>Bacillati</taxon>
        <taxon>Bacillota</taxon>
        <taxon>Bacilli</taxon>
        <taxon>Bacillales</taxon>
        <taxon>Paenibacillaceae</taxon>
        <taxon>Paenibacillus</taxon>
    </lineage>
</organism>
<sequence length="77" mass="8554">MARIDELRTRLSQYVACESAILSGAQSYSIAGRSLTRANLSEISSMIRYLENEIAAEEAKSRGQGRNKVFGVIPRDF</sequence>
<evidence type="ECO:0000313" key="1">
    <source>
        <dbReference type="EMBL" id="PAD73902.1"/>
    </source>
</evidence>
<dbReference type="RefSeq" id="WP_095266817.1">
    <property type="nucleotide sequence ID" value="NZ_NPBY01000061.1"/>
</dbReference>
<gene>
    <name evidence="1" type="ORF">CHH67_18880</name>
</gene>
<dbReference type="EMBL" id="NPBY01000061">
    <property type="protein sequence ID" value="PAD73902.1"/>
    <property type="molecule type" value="Genomic_DNA"/>
</dbReference>
<proteinExistence type="predicted"/>